<keyword evidence="3" id="KW-1185">Reference proteome</keyword>
<accession>A0ABV4BTX6</accession>
<comment type="caution">
    <text evidence="2">The sequence shown here is derived from an EMBL/GenBank/DDBJ whole genome shotgun (WGS) entry which is preliminary data.</text>
</comment>
<evidence type="ECO:0008006" key="4">
    <source>
        <dbReference type="Google" id="ProtNLM"/>
    </source>
</evidence>
<evidence type="ECO:0000313" key="3">
    <source>
        <dbReference type="Proteomes" id="UP001564760"/>
    </source>
</evidence>
<dbReference type="EMBL" id="JBGEDP010000001">
    <property type="protein sequence ID" value="MEY8013754.1"/>
    <property type="molecule type" value="Genomic_DNA"/>
</dbReference>
<gene>
    <name evidence="2" type="ORF">AB8998_01130</name>
</gene>
<name>A0ABV4BTX6_9MYCO</name>
<dbReference type="Proteomes" id="UP001564760">
    <property type="component" value="Unassembled WGS sequence"/>
</dbReference>
<dbReference type="InterPro" id="IPR029058">
    <property type="entry name" value="AB_hydrolase_fold"/>
</dbReference>
<evidence type="ECO:0000313" key="2">
    <source>
        <dbReference type="EMBL" id="MEY8013754.1"/>
    </source>
</evidence>
<dbReference type="SUPFAM" id="SSF53474">
    <property type="entry name" value="alpha/beta-Hydrolases"/>
    <property type="match status" value="1"/>
</dbReference>
<protein>
    <recommendedName>
        <fullName evidence="4">Alpha/beta hydrolase</fullName>
    </recommendedName>
</protein>
<organism evidence="2 3">
    <name type="scientific">Mycobacterium servetii</name>
    <dbReference type="NCBI Taxonomy" id="3237418"/>
    <lineage>
        <taxon>Bacteria</taxon>
        <taxon>Bacillati</taxon>
        <taxon>Actinomycetota</taxon>
        <taxon>Actinomycetes</taxon>
        <taxon>Mycobacteriales</taxon>
        <taxon>Mycobacteriaceae</taxon>
        <taxon>Mycobacterium</taxon>
    </lineage>
</organism>
<feature type="compositionally biased region" description="Polar residues" evidence="1">
    <location>
        <begin position="9"/>
        <end position="23"/>
    </location>
</feature>
<sequence>MEPKFMKKNGSTGANSGDHTQLPQLFGGYARETATAVRAAASLPNVPVRVLVPQNRRGRSRARVEHLDAAHRELAQRFPQGELTFVDQAGYYFPIDRPDVVIETVCDVLGLDSDTYETTT</sequence>
<feature type="region of interest" description="Disordered" evidence="1">
    <location>
        <begin position="1"/>
        <end position="25"/>
    </location>
</feature>
<reference evidence="2 3" key="1">
    <citation type="submission" date="2024-08" db="EMBL/GenBank/DDBJ databases">
        <title>Mycobacterium servetensis sp. nov., a novel rapid-growing mycobacterial species recovered from a human patient in Zaragoza, Spain.</title>
        <authorList>
            <person name="Tristancho-Baro A.I."/>
            <person name="Buenestado-Serrano S."/>
            <person name="Garcia De Viedma D."/>
            <person name="Milagro-Beamonte A."/>
            <person name="Burillo N."/>
            <person name="Sanz S."/>
            <person name="Lopez-Calleja A.I."/>
            <person name="Penas-Utrilla D."/>
            <person name="Guardingo M."/>
            <person name="Garcia M.J."/>
            <person name="Vinuelas-Bayon J."/>
        </authorList>
    </citation>
    <scope>NUCLEOTIDE SEQUENCE [LARGE SCALE GENOMIC DNA]</scope>
    <source>
        <strain evidence="3">HUMS_12744610</strain>
    </source>
</reference>
<evidence type="ECO:0000256" key="1">
    <source>
        <dbReference type="SAM" id="MobiDB-lite"/>
    </source>
</evidence>
<dbReference type="Gene3D" id="3.40.50.1820">
    <property type="entry name" value="alpha/beta hydrolase"/>
    <property type="match status" value="1"/>
</dbReference>
<dbReference type="RefSeq" id="WP_369736414.1">
    <property type="nucleotide sequence ID" value="NZ_JBGEDP010000001.1"/>
</dbReference>
<proteinExistence type="predicted"/>